<keyword evidence="7" id="KW-0460">Magnesium</keyword>
<feature type="domain" description="ATP-citrate synthase/succinyl-CoA ligase C-terminal" evidence="10">
    <location>
        <begin position="234"/>
        <end position="354"/>
    </location>
</feature>
<dbReference type="GO" id="GO:0004775">
    <property type="term" value="F:succinate-CoA ligase (ADP-forming) activity"/>
    <property type="evidence" value="ECO:0007669"/>
    <property type="project" value="TreeGrafter"/>
</dbReference>
<gene>
    <name evidence="12" type="primary">sucC</name>
    <name evidence="12" type="ORF">C8034_v002983</name>
</gene>
<evidence type="ECO:0000256" key="2">
    <source>
        <dbReference type="ARBA" id="ARBA00022532"/>
    </source>
</evidence>
<dbReference type="InterPro" id="IPR005809">
    <property type="entry name" value="Succ_CoA_ligase-like_bsu"/>
</dbReference>
<dbReference type="InterPro" id="IPR005811">
    <property type="entry name" value="SUCC_ACL_C"/>
</dbReference>
<evidence type="ECO:0000256" key="3">
    <source>
        <dbReference type="ARBA" id="ARBA00022598"/>
    </source>
</evidence>
<dbReference type="InterPro" id="IPR013650">
    <property type="entry name" value="ATP-grasp_succ-CoA_synth-type"/>
</dbReference>
<dbReference type="GO" id="GO:0042709">
    <property type="term" value="C:succinate-CoA ligase complex"/>
    <property type="evidence" value="ECO:0007669"/>
    <property type="project" value="TreeGrafter"/>
</dbReference>
<comment type="caution">
    <text evidence="12">The sequence shown here is derived from an EMBL/GenBank/DDBJ whole genome shotgun (WGS) entry which is preliminary data.</text>
</comment>
<dbReference type="SUPFAM" id="SSF52210">
    <property type="entry name" value="Succinyl-CoA synthetase domains"/>
    <property type="match status" value="1"/>
</dbReference>
<accession>A0A4R8TBG7</accession>
<keyword evidence="8" id="KW-0809">Transit peptide</keyword>
<proteinExistence type="predicted"/>
<evidence type="ECO:0000313" key="12">
    <source>
        <dbReference type="EMBL" id="TEA15018.1"/>
    </source>
</evidence>
<dbReference type="Proteomes" id="UP000295604">
    <property type="component" value="Unassembled WGS sequence"/>
</dbReference>
<evidence type="ECO:0000256" key="1">
    <source>
        <dbReference type="ARBA" id="ARBA00005064"/>
    </source>
</evidence>
<dbReference type="Gene3D" id="3.30.470.20">
    <property type="entry name" value="ATP-grasp fold, B domain"/>
    <property type="match status" value="1"/>
</dbReference>
<dbReference type="AlphaFoldDB" id="A0A4R8TBG7"/>
<evidence type="ECO:0000259" key="10">
    <source>
        <dbReference type="Pfam" id="PF00549"/>
    </source>
</evidence>
<dbReference type="InterPro" id="IPR017866">
    <property type="entry name" value="Succ-CoA_synthase_bsu_CS"/>
</dbReference>
<sequence>MASHLTSNLWKRLPRSSLQQVRRLTLSESQSRRILKESGVPVIENRVAGSRARGDDRSNSRFPGAVHNHKPLPQDSPHDDRRWYLAMTFNRENCCPCIVIKNTEGANASVQHPNHVQTVDFGLSRGITSDVVQQVAAFLDVPAKESESLASLLTSLYTVFTSKDATLIELHPLVRTSDGTLGCLNSSLTIDDAASKRQKDVFSLRDPRQEVPDESEAERYGLVYVKMDGNIGNVVNGAGLAMATNDAIALHGGASANFLDAGGQATRETMGKAFGIVLRDARVTTVLVNIYGGIIRGDMIAESIIGAATELGPLRVPVVVRLQGTNAELGLKMAKADLGLHVEAGFGEAARKAVALAGAYSSDRRASA</sequence>
<dbReference type="SUPFAM" id="SSF56059">
    <property type="entry name" value="Glutathione synthetase ATP-binding domain-like"/>
    <property type="match status" value="1"/>
</dbReference>
<dbReference type="Pfam" id="PF00549">
    <property type="entry name" value="Ligase_CoA"/>
    <property type="match status" value="1"/>
</dbReference>
<keyword evidence="3 12" id="KW-0436">Ligase</keyword>
<dbReference type="GO" id="GO:0005739">
    <property type="term" value="C:mitochondrion"/>
    <property type="evidence" value="ECO:0007669"/>
    <property type="project" value="TreeGrafter"/>
</dbReference>
<protein>
    <submittedName>
        <fullName evidence="12">Succinate--CoA ligase [ADP-forming] subunit beta</fullName>
    </submittedName>
</protein>
<dbReference type="PANTHER" id="PTHR11815:SF1">
    <property type="entry name" value="SUCCINATE--COA LIGASE [ADP-FORMING] SUBUNIT BETA, MITOCHONDRIAL"/>
    <property type="match status" value="1"/>
</dbReference>
<comment type="pathway">
    <text evidence="1">Carbohydrate metabolism; tricarboxylic acid cycle; succinate from succinyl-CoA (ligase route): step 1/1.</text>
</comment>
<keyword evidence="5" id="KW-0547">Nucleotide-binding</keyword>
<feature type="region of interest" description="Disordered" evidence="9">
    <location>
        <begin position="46"/>
        <end position="78"/>
    </location>
</feature>
<evidence type="ECO:0000256" key="6">
    <source>
        <dbReference type="ARBA" id="ARBA00022840"/>
    </source>
</evidence>
<evidence type="ECO:0000256" key="5">
    <source>
        <dbReference type="ARBA" id="ARBA00022741"/>
    </source>
</evidence>
<dbReference type="UniPathway" id="UPA00223">
    <property type="reaction ID" value="UER00999"/>
</dbReference>
<dbReference type="PANTHER" id="PTHR11815">
    <property type="entry name" value="SUCCINYL-COA SYNTHETASE BETA CHAIN"/>
    <property type="match status" value="1"/>
</dbReference>
<keyword evidence="6" id="KW-0067">ATP-binding</keyword>
<keyword evidence="13" id="KW-1185">Reference proteome</keyword>
<dbReference type="GO" id="GO:0046872">
    <property type="term" value="F:metal ion binding"/>
    <property type="evidence" value="ECO:0007669"/>
    <property type="project" value="UniProtKB-KW"/>
</dbReference>
<dbReference type="GO" id="GO:0005524">
    <property type="term" value="F:ATP binding"/>
    <property type="evidence" value="ECO:0007669"/>
    <property type="project" value="UniProtKB-KW"/>
</dbReference>
<dbReference type="PROSITE" id="PS01217">
    <property type="entry name" value="SUCCINYL_COA_LIG_3"/>
    <property type="match status" value="1"/>
</dbReference>
<dbReference type="FunFam" id="3.40.50.261:FF:000001">
    <property type="entry name" value="Succinate--CoA ligase [ADP-forming] subunit beta"/>
    <property type="match status" value="1"/>
</dbReference>
<dbReference type="Gene3D" id="3.40.50.261">
    <property type="entry name" value="Succinyl-CoA synthetase domains"/>
    <property type="match status" value="1"/>
</dbReference>
<organism evidence="12 13">
    <name type="scientific">Colletotrichum sidae</name>
    <dbReference type="NCBI Taxonomy" id="1347389"/>
    <lineage>
        <taxon>Eukaryota</taxon>
        <taxon>Fungi</taxon>
        <taxon>Dikarya</taxon>
        <taxon>Ascomycota</taxon>
        <taxon>Pezizomycotina</taxon>
        <taxon>Sordariomycetes</taxon>
        <taxon>Hypocreomycetidae</taxon>
        <taxon>Glomerellales</taxon>
        <taxon>Glomerellaceae</taxon>
        <taxon>Colletotrichum</taxon>
        <taxon>Colletotrichum orbiculare species complex</taxon>
    </lineage>
</organism>
<keyword evidence="2" id="KW-0816">Tricarboxylic acid cycle</keyword>
<evidence type="ECO:0000256" key="4">
    <source>
        <dbReference type="ARBA" id="ARBA00022723"/>
    </source>
</evidence>
<dbReference type="InterPro" id="IPR016102">
    <property type="entry name" value="Succinyl-CoA_synth-like"/>
</dbReference>
<evidence type="ECO:0000256" key="9">
    <source>
        <dbReference type="SAM" id="MobiDB-lite"/>
    </source>
</evidence>
<keyword evidence="4" id="KW-0479">Metal-binding</keyword>
<dbReference type="EMBL" id="QAPF01000146">
    <property type="protein sequence ID" value="TEA15018.1"/>
    <property type="molecule type" value="Genomic_DNA"/>
</dbReference>
<dbReference type="GO" id="GO:0006099">
    <property type="term" value="P:tricarboxylic acid cycle"/>
    <property type="evidence" value="ECO:0007669"/>
    <property type="project" value="UniProtKB-UniPathway"/>
</dbReference>
<evidence type="ECO:0000256" key="7">
    <source>
        <dbReference type="ARBA" id="ARBA00022842"/>
    </source>
</evidence>
<dbReference type="GO" id="GO:0006104">
    <property type="term" value="P:succinyl-CoA metabolic process"/>
    <property type="evidence" value="ECO:0007669"/>
    <property type="project" value="TreeGrafter"/>
</dbReference>
<dbReference type="PIRSF" id="PIRSF001554">
    <property type="entry name" value="SucCS_beta"/>
    <property type="match status" value="1"/>
</dbReference>
<name>A0A4R8TBG7_9PEZI</name>
<reference evidence="12 13" key="1">
    <citation type="submission" date="2018-11" db="EMBL/GenBank/DDBJ databases">
        <title>Genome sequence and assembly of Colletotrichum sidae.</title>
        <authorList>
            <person name="Gan P."/>
            <person name="Shirasu K."/>
        </authorList>
    </citation>
    <scope>NUCLEOTIDE SEQUENCE [LARGE SCALE GENOMIC DNA]</scope>
    <source>
        <strain evidence="12 13">CBS 518.97</strain>
    </source>
</reference>
<evidence type="ECO:0000259" key="11">
    <source>
        <dbReference type="Pfam" id="PF08442"/>
    </source>
</evidence>
<evidence type="ECO:0000256" key="8">
    <source>
        <dbReference type="ARBA" id="ARBA00022946"/>
    </source>
</evidence>
<evidence type="ECO:0000313" key="13">
    <source>
        <dbReference type="Proteomes" id="UP000295604"/>
    </source>
</evidence>
<feature type="domain" description="ATP-grasp fold succinyl-CoA synthetase-type" evidence="11">
    <location>
        <begin position="81"/>
        <end position="174"/>
    </location>
</feature>
<dbReference type="Pfam" id="PF08442">
    <property type="entry name" value="ATP-grasp_2"/>
    <property type="match status" value="1"/>
</dbReference>